<dbReference type="EMBL" id="FN657803">
    <property type="protein sequence ID" value="CBY43066.1"/>
    <property type="molecule type" value="Genomic_DNA"/>
</dbReference>
<reference evidence="1" key="1">
    <citation type="journal article" date="2010" name="Science">
        <title>Plasticity of animal genome architecture unmasked by rapid evolution of a pelagic tunicate.</title>
        <authorList>
            <person name="Denoeud F."/>
            <person name="Henriet S."/>
            <person name="Mungpakdee S."/>
            <person name="Aury J.M."/>
            <person name="Da Silva C."/>
            <person name="Brinkmann H."/>
            <person name="Mikhaleva J."/>
            <person name="Olsen L.C."/>
            <person name="Jubin C."/>
            <person name="Canestro C."/>
            <person name="Bouquet J.M."/>
            <person name="Danks G."/>
            <person name="Poulain J."/>
            <person name="Campsteijn C."/>
            <person name="Adamski M."/>
            <person name="Cross I."/>
            <person name="Yadetie F."/>
            <person name="Muffato M."/>
            <person name="Louis A."/>
            <person name="Butcher S."/>
            <person name="Tsagkogeorga G."/>
            <person name="Konrad A."/>
            <person name="Singh S."/>
            <person name="Jensen M.F."/>
            <person name="Cong E.H."/>
            <person name="Eikeseth-Otteraa H."/>
            <person name="Noel B."/>
            <person name="Anthouard V."/>
            <person name="Porcel B.M."/>
            <person name="Kachouri-Lafond R."/>
            <person name="Nishino A."/>
            <person name="Ugolini M."/>
            <person name="Chourrout P."/>
            <person name="Nishida H."/>
            <person name="Aasland R."/>
            <person name="Huzurbazar S."/>
            <person name="Westhof E."/>
            <person name="Delsuc F."/>
            <person name="Lehrach H."/>
            <person name="Reinhardt R."/>
            <person name="Weissenbach J."/>
            <person name="Roy S.W."/>
            <person name="Artiguenave F."/>
            <person name="Postlethwait J.H."/>
            <person name="Manak J.R."/>
            <person name="Thompson E.M."/>
            <person name="Jaillon O."/>
            <person name="Du Pasquier L."/>
            <person name="Boudinot P."/>
            <person name="Liberles D.A."/>
            <person name="Volff J.N."/>
            <person name="Philippe H."/>
            <person name="Lenhard B."/>
            <person name="Roest Crollius H."/>
            <person name="Wincker P."/>
            <person name="Chourrout D."/>
        </authorList>
    </citation>
    <scope>NUCLEOTIDE SEQUENCE [LARGE SCALE GENOMIC DNA]</scope>
</reference>
<protein>
    <submittedName>
        <fullName evidence="1">Uncharacterized protein</fullName>
    </submittedName>
</protein>
<sequence length="369" mass="42282">HSLLNFRKTVNSRHCFENFPLARENDHLRLTASISMLDFQKKTRKISNFMKLLISFLGLILGSDPCLSGESQPKYGGSCWNKWGSIQDIELWAAENCGGNNCPEGAELTESCFTNPFPYQPNDLKPITLDNYEEFAAKQDKPNFNNDPNCEDVLQPYNEWFKSSSVNYCKFNIDMTNKYGEVQSTQFYSNNTEAAGCNQNGNGRDDLNGCYCDLSPSNIWLEISSDLSATHPQNPKTVRRSAELFDLSSDIAEVSSLNDNIYRELKHAKNHANMNNWRMDCLYCAMMDVNERLVAKTFYFEYVLETYEAYVDYLMHLTCAVHYNEEIMIYLRDEFEEIKEEIANGEDFCNGPGESCFEGEDCSFGTCVF</sequence>
<feature type="non-terminal residue" evidence="1">
    <location>
        <position position="1"/>
    </location>
</feature>
<evidence type="ECO:0000313" key="1">
    <source>
        <dbReference type="EMBL" id="CBY43066.1"/>
    </source>
</evidence>
<organism evidence="1">
    <name type="scientific">Oikopleura dioica</name>
    <name type="common">Tunicate</name>
    <dbReference type="NCBI Taxonomy" id="34765"/>
    <lineage>
        <taxon>Eukaryota</taxon>
        <taxon>Metazoa</taxon>
        <taxon>Chordata</taxon>
        <taxon>Tunicata</taxon>
        <taxon>Appendicularia</taxon>
        <taxon>Copelata</taxon>
        <taxon>Oikopleuridae</taxon>
        <taxon>Oikopleura</taxon>
    </lineage>
</organism>
<name>E4Z5T8_OIKDI</name>
<accession>E4Z5T8</accession>
<proteinExistence type="predicted"/>
<dbReference type="AlphaFoldDB" id="E4Z5T8"/>
<dbReference type="Proteomes" id="UP000011014">
    <property type="component" value="Unassembled WGS sequence"/>
</dbReference>
<gene>
    <name evidence="1" type="ORF">GSOID_T00027629001</name>
</gene>